<dbReference type="AlphaFoldDB" id="A0A0G9MC90"/>
<dbReference type="Proteomes" id="UP000193179">
    <property type="component" value="Chromosome"/>
</dbReference>
<protein>
    <submittedName>
        <fullName evidence="5 6">ABC transporter substrate-binding protein</fullName>
    </submittedName>
</protein>
<reference evidence="6" key="3">
    <citation type="submission" date="2023-09" db="EMBL/GenBank/DDBJ databases">
        <title>Ecological and genomic based identification of the Bifidobacterium adolescentis prototype of the healthy human gut microbiota.</title>
        <authorList>
            <person name="Lugli G.A."/>
            <person name="Argentini C."/>
            <person name="Tarracchini C."/>
            <person name="Fontana F."/>
            <person name="Alessandri G."/>
            <person name="Mancabelli L."/>
            <person name="Milani C."/>
            <person name="Turroni F."/>
            <person name="Ventura M."/>
        </authorList>
    </citation>
    <scope>NUCLEOTIDE SEQUENCE</scope>
    <source>
        <strain evidence="6">703B</strain>
    </source>
</reference>
<dbReference type="InterPro" id="IPR006127">
    <property type="entry name" value="ZnuA-like"/>
</dbReference>
<dbReference type="EMBL" id="QRNG01000006">
    <property type="protein sequence ID" value="RHK26220.1"/>
    <property type="molecule type" value="Genomic_DNA"/>
</dbReference>
<keyword evidence="2" id="KW-0813">Transport</keyword>
<dbReference type="Proteomes" id="UP000285262">
    <property type="component" value="Unassembled WGS sequence"/>
</dbReference>
<dbReference type="GO" id="GO:0030001">
    <property type="term" value="P:metal ion transport"/>
    <property type="evidence" value="ECO:0007669"/>
    <property type="project" value="InterPro"/>
</dbReference>
<dbReference type="RefSeq" id="WP_011742794.1">
    <property type="nucleotide sequence ID" value="NZ_CAXVIJ010000001.1"/>
</dbReference>
<evidence type="ECO:0000313" key="6">
    <source>
        <dbReference type="EMBL" id="WNE85650.1"/>
    </source>
</evidence>
<evidence type="ECO:0000256" key="1">
    <source>
        <dbReference type="ARBA" id="ARBA00004196"/>
    </source>
</evidence>
<evidence type="ECO:0000256" key="3">
    <source>
        <dbReference type="ARBA" id="ARBA00022723"/>
    </source>
</evidence>
<dbReference type="GO" id="GO:0046872">
    <property type="term" value="F:metal ion binding"/>
    <property type="evidence" value="ECO:0007669"/>
    <property type="project" value="UniProtKB-KW"/>
</dbReference>
<dbReference type="GeneID" id="4556981"/>
<evidence type="ECO:0000313" key="5">
    <source>
        <dbReference type="EMBL" id="RHK26220.1"/>
    </source>
</evidence>
<accession>A0A0G9MC90</accession>
<dbReference type="Pfam" id="PF01297">
    <property type="entry name" value="ZnuA"/>
    <property type="match status" value="1"/>
</dbReference>
<evidence type="ECO:0000256" key="2">
    <source>
        <dbReference type="ARBA" id="ARBA00022448"/>
    </source>
</evidence>
<reference evidence="5 7" key="2">
    <citation type="submission" date="2018-08" db="EMBL/GenBank/DDBJ databases">
        <title>A genome reference for cultivated species of the human gut microbiota.</title>
        <authorList>
            <person name="Zou Y."/>
            <person name="Xue W."/>
            <person name="Luo G."/>
        </authorList>
    </citation>
    <scope>NUCLEOTIDE SEQUENCE [LARGE SCALE GENOMIC DNA]</scope>
    <source>
        <strain evidence="5 7">AF45-19</strain>
    </source>
</reference>
<keyword evidence="3" id="KW-0479">Metal-binding</keyword>
<dbReference type="Gene3D" id="3.40.50.1980">
    <property type="entry name" value="Nitrogenase molybdenum iron protein domain"/>
    <property type="match status" value="2"/>
</dbReference>
<evidence type="ECO:0000256" key="4">
    <source>
        <dbReference type="ARBA" id="ARBA00022729"/>
    </source>
</evidence>
<name>A0A0G9MC90_BIFAD</name>
<comment type="subcellular location">
    <subcellularLocation>
        <location evidence="1">Cell envelope</location>
    </subcellularLocation>
</comment>
<dbReference type="OMA" id="QWGSVAK"/>
<reference evidence="6" key="1">
    <citation type="journal article" date="2016" name="Sci. Rep.">
        <title>Evaluation of genetic diversity among strains of the human gut commensal Bifidobacterium adolescentis.</title>
        <authorList>
            <person name="Duranti S."/>
            <person name="Milani C."/>
            <person name="Lugli G.A."/>
            <person name="Mancabelli L."/>
            <person name="Turroni F."/>
            <person name="Ferrario C."/>
            <person name="Mangifesta M."/>
            <person name="Viappiani A."/>
            <person name="Sanchez B."/>
            <person name="Margolles A."/>
            <person name="van Sinderen D."/>
            <person name="Ventura M."/>
        </authorList>
    </citation>
    <scope>NUCLEOTIDE SEQUENCE</scope>
    <source>
        <strain evidence="6">703B</strain>
    </source>
</reference>
<proteinExistence type="predicted"/>
<sequence length="313" mass="33141">MMDSPKHEAYENGGTIVNRYARIAIAVLASVGLLTSASACGTSQNGAGSAHGAISVVSSINQWGTLAEQLGGSGVQVTSIINSTNVDAHDYEPTTSDIAKLQKARIVIVNGAGYDSWAVKAAQSAKSQVINAAEIGGVKDGGNPHVWFSAAVRKAVAQAITRAYEGTRPDGKADFDKLNQQWRSKEDEVARKITETKRKADGEAYAATESVAEYLAGDLGLKDATPTGYMRATANESEPTPTDIKQFTDMLEAGKVGLLVVNIQEETELTGKIVTAAKSSNIPIVELTEQMPEQYDSLTDWMAALVDAFSQAI</sequence>
<dbReference type="PANTHER" id="PTHR42953:SF1">
    <property type="entry name" value="METAL-BINDING PROTEIN HI_0362-RELATED"/>
    <property type="match status" value="1"/>
</dbReference>
<dbReference type="SUPFAM" id="SSF53807">
    <property type="entry name" value="Helical backbone' metal receptor"/>
    <property type="match status" value="1"/>
</dbReference>
<dbReference type="InterPro" id="IPR050492">
    <property type="entry name" value="Bact_metal-bind_prot9"/>
</dbReference>
<dbReference type="EMBL" id="CP133648">
    <property type="protein sequence ID" value="WNE85650.1"/>
    <property type="molecule type" value="Genomic_DNA"/>
</dbReference>
<dbReference type="GO" id="GO:0030313">
    <property type="term" value="C:cell envelope"/>
    <property type="evidence" value="ECO:0007669"/>
    <property type="project" value="UniProtKB-SubCell"/>
</dbReference>
<dbReference type="PANTHER" id="PTHR42953">
    <property type="entry name" value="HIGH-AFFINITY ZINC UPTAKE SYSTEM PROTEIN ZNUA-RELATED"/>
    <property type="match status" value="1"/>
</dbReference>
<evidence type="ECO:0000313" key="7">
    <source>
        <dbReference type="Proteomes" id="UP000285262"/>
    </source>
</evidence>
<gene>
    <name evidence="6" type="ORF">B0703_01555</name>
    <name evidence="5" type="ORF">DW072_04895</name>
</gene>
<keyword evidence="4" id="KW-0732">Signal</keyword>
<organism evidence="5 7">
    <name type="scientific">Bifidobacterium adolescentis</name>
    <dbReference type="NCBI Taxonomy" id="1680"/>
    <lineage>
        <taxon>Bacteria</taxon>
        <taxon>Bacillati</taxon>
        <taxon>Actinomycetota</taxon>
        <taxon>Actinomycetes</taxon>
        <taxon>Bifidobacteriales</taxon>
        <taxon>Bifidobacteriaceae</taxon>
        <taxon>Bifidobacterium</taxon>
    </lineage>
</organism>